<dbReference type="OrthoDB" id="10267969at2759"/>
<reference evidence="7" key="1">
    <citation type="submission" date="2021-07" db="EMBL/GenBank/DDBJ databases">
        <authorList>
            <person name="Branca A.L. A."/>
        </authorList>
    </citation>
    <scope>NUCLEOTIDE SEQUENCE</scope>
</reference>
<dbReference type="InterPro" id="IPR007248">
    <property type="entry name" value="Mpv17_PMP22"/>
</dbReference>
<dbReference type="GO" id="GO:0005778">
    <property type="term" value="C:peroxisomal membrane"/>
    <property type="evidence" value="ECO:0007669"/>
    <property type="project" value="TreeGrafter"/>
</dbReference>
<evidence type="ECO:0000256" key="6">
    <source>
        <dbReference type="RuleBase" id="RU363053"/>
    </source>
</evidence>
<keyword evidence="3" id="KW-0812">Transmembrane</keyword>
<keyword evidence="8" id="KW-1185">Reference proteome</keyword>
<evidence type="ECO:0000256" key="2">
    <source>
        <dbReference type="ARBA" id="ARBA00006824"/>
    </source>
</evidence>
<comment type="similarity">
    <text evidence="2 6">Belongs to the peroxisomal membrane protein PXMP2/4 family.</text>
</comment>
<dbReference type="AlphaFoldDB" id="A0A9W4HHY7"/>
<keyword evidence="5" id="KW-0472">Membrane</keyword>
<dbReference type="PANTHER" id="PTHR11266">
    <property type="entry name" value="PEROXISOMAL MEMBRANE PROTEIN 2, PXMP2 MPV17"/>
    <property type="match status" value="1"/>
</dbReference>
<name>A0A9W4HHY7_PENOL</name>
<keyword evidence="4" id="KW-1133">Transmembrane helix</keyword>
<accession>A0A9W4HHY7</accession>
<comment type="subcellular location">
    <subcellularLocation>
        <location evidence="1">Membrane</location>
        <topology evidence="1">Multi-pass membrane protein</topology>
    </subcellularLocation>
</comment>
<dbReference type="EMBL" id="CAJVOS010000014">
    <property type="protein sequence ID" value="CAG8021959.1"/>
    <property type="molecule type" value="Genomic_DNA"/>
</dbReference>
<sequence>MPSLLAITIQSALLKAVANITAQIINQRNLAVAVPIDWNRVVEFAVFGVISAPLISFWQQFLEETFPTQLSAEPSSQKTGTARLKWTNIILKLTLDQTIGLFVTNAAFIVCTSATRLQSGQLILREVDARIWSIVKAGWKIWPAMALVNFIWVPWKWRVVVNSIVGFGWNIVLSLLSTR</sequence>
<protein>
    <submittedName>
        <fullName evidence="7">Uncharacterized protein</fullName>
    </submittedName>
</protein>
<evidence type="ECO:0000256" key="1">
    <source>
        <dbReference type="ARBA" id="ARBA00004141"/>
    </source>
</evidence>
<evidence type="ECO:0000256" key="5">
    <source>
        <dbReference type="ARBA" id="ARBA00023136"/>
    </source>
</evidence>
<gene>
    <name evidence="7" type="ORF">POLS_LOCUS2430</name>
</gene>
<comment type="caution">
    <text evidence="7">The sequence shown here is derived from an EMBL/GenBank/DDBJ whole genome shotgun (WGS) entry which is preliminary data.</text>
</comment>
<evidence type="ECO:0000313" key="7">
    <source>
        <dbReference type="EMBL" id="CAG8021959.1"/>
    </source>
</evidence>
<evidence type="ECO:0000256" key="4">
    <source>
        <dbReference type="ARBA" id="ARBA00022989"/>
    </source>
</evidence>
<dbReference type="Pfam" id="PF04117">
    <property type="entry name" value="Mpv17_PMP22"/>
    <property type="match status" value="1"/>
</dbReference>
<proteinExistence type="inferred from homology"/>
<dbReference type="Proteomes" id="UP001153618">
    <property type="component" value="Unassembled WGS sequence"/>
</dbReference>
<evidence type="ECO:0000256" key="3">
    <source>
        <dbReference type="ARBA" id="ARBA00022692"/>
    </source>
</evidence>
<dbReference type="PANTHER" id="PTHR11266:SF80">
    <property type="entry name" value="PEROXISOMAL MEMBRANE PROTEIN 2"/>
    <property type="match status" value="1"/>
</dbReference>
<organism evidence="7 8">
    <name type="scientific">Penicillium olsonii</name>
    <dbReference type="NCBI Taxonomy" id="99116"/>
    <lineage>
        <taxon>Eukaryota</taxon>
        <taxon>Fungi</taxon>
        <taxon>Dikarya</taxon>
        <taxon>Ascomycota</taxon>
        <taxon>Pezizomycotina</taxon>
        <taxon>Eurotiomycetes</taxon>
        <taxon>Eurotiomycetidae</taxon>
        <taxon>Eurotiales</taxon>
        <taxon>Aspergillaceae</taxon>
        <taxon>Penicillium</taxon>
    </lineage>
</organism>
<evidence type="ECO:0000313" key="8">
    <source>
        <dbReference type="Proteomes" id="UP001153618"/>
    </source>
</evidence>